<evidence type="ECO:0000256" key="2">
    <source>
        <dbReference type="SAM" id="SignalP"/>
    </source>
</evidence>
<evidence type="ECO:0000313" key="3">
    <source>
        <dbReference type="EMBL" id="MEA5389742.1"/>
    </source>
</evidence>
<protein>
    <submittedName>
        <fullName evidence="3">GrrA/OscA1 family cyclophane-containing rSAM-modified RiPP</fullName>
    </submittedName>
</protein>
<dbReference type="RefSeq" id="WP_323303880.1">
    <property type="nucleotide sequence ID" value="NZ_JAYGHX010000001.1"/>
</dbReference>
<keyword evidence="1" id="KW-0472">Membrane</keyword>
<keyword evidence="2" id="KW-0732">Signal</keyword>
<reference evidence="3 4" key="1">
    <citation type="submission" date="2023-12" db="EMBL/GenBank/DDBJ databases">
        <title>Baltic Sea Cyanobacteria.</title>
        <authorList>
            <person name="Delbaje E."/>
            <person name="Fewer D.P."/>
            <person name="Shishido T.K."/>
        </authorList>
    </citation>
    <scope>NUCLEOTIDE SEQUENCE [LARGE SCALE GENOMIC DNA]</scope>
    <source>
        <strain evidence="3 4">UHCC 0139</strain>
    </source>
</reference>
<name>A0ABU5RPW5_9CYAN</name>
<organism evidence="3 4">
    <name type="scientific">Cyanobium gracile UHCC 0139</name>
    <dbReference type="NCBI Taxonomy" id="3110308"/>
    <lineage>
        <taxon>Bacteria</taxon>
        <taxon>Bacillati</taxon>
        <taxon>Cyanobacteriota</taxon>
        <taxon>Cyanophyceae</taxon>
        <taxon>Synechococcales</taxon>
        <taxon>Prochlorococcaceae</taxon>
        <taxon>Cyanobium</taxon>
    </lineage>
</organism>
<feature type="chain" id="PRO_5047337834" evidence="2">
    <location>
        <begin position="28"/>
        <end position="132"/>
    </location>
</feature>
<evidence type="ECO:0000256" key="1">
    <source>
        <dbReference type="ARBA" id="ARBA00023136"/>
    </source>
</evidence>
<accession>A0ABU5RPW5</accession>
<dbReference type="NCBIfam" id="TIGR04260">
    <property type="entry name" value="Cyano_gly_rpt"/>
    <property type="match status" value="1"/>
</dbReference>
<evidence type="ECO:0000313" key="4">
    <source>
        <dbReference type="Proteomes" id="UP001304461"/>
    </source>
</evidence>
<dbReference type="InterPro" id="IPR006311">
    <property type="entry name" value="TAT_signal"/>
</dbReference>
<comment type="caution">
    <text evidence="3">The sequence shown here is derived from an EMBL/GenBank/DDBJ whole genome shotgun (WGS) entry which is preliminary data.</text>
</comment>
<proteinExistence type="predicted"/>
<dbReference type="EMBL" id="JAYGHX010000001">
    <property type="protein sequence ID" value="MEA5389742.1"/>
    <property type="molecule type" value="Genomic_DNA"/>
</dbReference>
<dbReference type="InterPro" id="IPR026356">
    <property type="entry name" value="GrrA/OscA1_RiPP"/>
</dbReference>
<dbReference type="Proteomes" id="UP001304461">
    <property type="component" value="Unassembled WGS sequence"/>
</dbReference>
<gene>
    <name evidence="3" type="primary">grrA</name>
    <name evidence="3" type="ORF">VB738_00580</name>
</gene>
<dbReference type="PROSITE" id="PS51318">
    <property type="entry name" value="TAT"/>
    <property type="match status" value="1"/>
</dbReference>
<sequence>MPISSRTALLGFSLALAALTAPAAAQAALPPSPAPGATIEQRLQRITAAMRGQLEVSGDAGMAAGDQRLAYGFANAGRGGWGNVAGGGGFVNGHPYYGGSGFRNGGGGFVNARGGGGFVNGGGMRGGAFRNW</sequence>
<feature type="signal peptide" evidence="2">
    <location>
        <begin position="1"/>
        <end position="27"/>
    </location>
</feature>
<keyword evidence="4" id="KW-1185">Reference proteome</keyword>